<accession>A0A4C1SZC6</accession>
<dbReference type="AlphaFoldDB" id="A0A4C1SZC6"/>
<reference evidence="2 3" key="1">
    <citation type="journal article" date="2019" name="Commun. Biol.">
        <title>The bagworm genome reveals a unique fibroin gene that provides high tensile strength.</title>
        <authorList>
            <person name="Kono N."/>
            <person name="Nakamura H."/>
            <person name="Ohtoshi R."/>
            <person name="Tomita M."/>
            <person name="Numata K."/>
            <person name="Arakawa K."/>
        </authorList>
    </citation>
    <scope>NUCLEOTIDE SEQUENCE [LARGE SCALE GENOMIC DNA]</scope>
</reference>
<proteinExistence type="predicted"/>
<evidence type="ECO:0000313" key="2">
    <source>
        <dbReference type="EMBL" id="GBP06361.1"/>
    </source>
</evidence>
<evidence type="ECO:0000256" key="1">
    <source>
        <dbReference type="SAM" id="MobiDB-lite"/>
    </source>
</evidence>
<sequence>MHISRELNRLSGLRPSSKKDLYNKRLESNFELQEPRSDAFTPYRLSGDSPNGAVGNPTAGRLSKRPIGGVRALPPSTTALYEVAPAHDIVYVTNHPDGWRSIIIEDFMRDSLPRTVKLLNNPPSVGISNELRQESLQEKSVVQFKSPKTH</sequence>
<dbReference type="Proteomes" id="UP000299102">
    <property type="component" value="Unassembled WGS sequence"/>
</dbReference>
<name>A0A4C1SZC6_EUMVA</name>
<keyword evidence="3" id="KW-1185">Reference proteome</keyword>
<evidence type="ECO:0000313" key="3">
    <source>
        <dbReference type="Proteomes" id="UP000299102"/>
    </source>
</evidence>
<gene>
    <name evidence="2" type="ORF">EVAR_4520_1</name>
</gene>
<protein>
    <submittedName>
        <fullName evidence="2">Uncharacterized protein</fullName>
    </submittedName>
</protein>
<dbReference type="EMBL" id="BGZK01000022">
    <property type="protein sequence ID" value="GBP06361.1"/>
    <property type="molecule type" value="Genomic_DNA"/>
</dbReference>
<organism evidence="2 3">
    <name type="scientific">Eumeta variegata</name>
    <name type="common">Bagworm moth</name>
    <name type="synonym">Eumeta japonica</name>
    <dbReference type="NCBI Taxonomy" id="151549"/>
    <lineage>
        <taxon>Eukaryota</taxon>
        <taxon>Metazoa</taxon>
        <taxon>Ecdysozoa</taxon>
        <taxon>Arthropoda</taxon>
        <taxon>Hexapoda</taxon>
        <taxon>Insecta</taxon>
        <taxon>Pterygota</taxon>
        <taxon>Neoptera</taxon>
        <taxon>Endopterygota</taxon>
        <taxon>Lepidoptera</taxon>
        <taxon>Glossata</taxon>
        <taxon>Ditrysia</taxon>
        <taxon>Tineoidea</taxon>
        <taxon>Psychidae</taxon>
        <taxon>Oiketicinae</taxon>
        <taxon>Eumeta</taxon>
    </lineage>
</organism>
<feature type="region of interest" description="Disordered" evidence="1">
    <location>
        <begin position="37"/>
        <end position="69"/>
    </location>
</feature>
<comment type="caution">
    <text evidence="2">The sequence shown here is derived from an EMBL/GenBank/DDBJ whole genome shotgun (WGS) entry which is preliminary data.</text>
</comment>